<dbReference type="EMBL" id="AY122091">
    <property type="protein sequence ID" value="AAM52603.1"/>
    <property type="molecule type" value="mRNA"/>
</dbReference>
<accession>Q8MR69</accession>
<proteinExistence type="evidence at transcript level"/>
<organism evidence="1">
    <name type="scientific">Drosophila melanogaster</name>
    <name type="common">Fruit fly</name>
    <dbReference type="NCBI Taxonomy" id="7227"/>
    <lineage>
        <taxon>Eukaryota</taxon>
        <taxon>Metazoa</taxon>
        <taxon>Ecdysozoa</taxon>
        <taxon>Arthropoda</taxon>
        <taxon>Hexapoda</taxon>
        <taxon>Insecta</taxon>
        <taxon>Pterygota</taxon>
        <taxon>Neoptera</taxon>
        <taxon>Endopterygota</taxon>
        <taxon>Diptera</taxon>
        <taxon>Brachycera</taxon>
        <taxon>Muscomorpha</taxon>
        <taxon>Ephydroidea</taxon>
        <taxon>Drosophilidae</taxon>
        <taxon>Drosophila</taxon>
        <taxon>Sophophora</taxon>
    </lineage>
</organism>
<feature type="non-terminal residue" evidence="1">
    <location>
        <position position="1"/>
    </location>
</feature>
<sequence>CLTDVLRLFCCVFLRTSEERQDLCARIQSNKRFDSQIKIVCLFLVYLVVFVRSKSSGQLTFPFILFVVYFFLQVPEKFELVVHQYTTVNCIVK</sequence>
<name>Q8MR69_DROME</name>
<evidence type="ECO:0000313" key="1">
    <source>
        <dbReference type="EMBL" id="AAM52603.1"/>
    </source>
</evidence>
<protein>
    <submittedName>
        <fullName evidence="1">GH04518p</fullName>
    </submittedName>
</protein>
<dbReference type="AlphaFoldDB" id="Q8MR69"/>
<reference evidence="1" key="1">
    <citation type="submission" date="2002-06" db="EMBL/GenBank/DDBJ databases">
        <authorList>
            <person name="Stapleton M."/>
            <person name="Brokstein P."/>
            <person name="Hong L."/>
            <person name="Agbayani A."/>
            <person name="Carlson J."/>
            <person name="Champe M."/>
            <person name="Chavez C."/>
            <person name="Dorsett V."/>
            <person name="Dresnek D."/>
            <person name="Farfan D."/>
            <person name="Frise E."/>
            <person name="George R."/>
            <person name="Gonzalez M."/>
            <person name="Guarin H."/>
            <person name="Kronmiller B."/>
            <person name="Li P."/>
            <person name="Liao G."/>
            <person name="Miranda A."/>
            <person name="Mungall C.J."/>
            <person name="Nunoo J."/>
            <person name="Pacleb J."/>
            <person name="Paragas V."/>
            <person name="Park S."/>
            <person name="Patel S."/>
            <person name="Phouanenavong S."/>
            <person name="Wan K."/>
            <person name="Yu C."/>
            <person name="Lewis S.E."/>
            <person name="Rubin G.M."/>
            <person name="Celniker S."/>
        </authorList>
    </citation>
    <scope>NUCLEOTIDE SEQUENCE</scope>
    <source>
        <strain evidence="1">Berkeley</strain>
    </source>
</reference>